<evidence type="ECO:0000313" key="11">
    <source>
        <dbReference type="Proteomes" id="UP000190460"/>
    </source>
</evidence>
<evidence type="ECO:0000256" key="1">
    <source>
        <dbReference type="ARBA" id="ARBA00005641"/>
    </source>
</evidence>
<sequence length="531" mass="58904">MQGKLMTTCLKVLALSLAIGLSAAVGAVEAAVKAEGSGLKVVGNKIVDAQGQTLVLKGVNMHTYYYQYAWDKTAPLKYATEADIKYLKSLGVNSIRLGLHWQYFRTQLGYQLIDNYVRWCENAGIYLILDMHVALPDSTAGQGKIWNSPVAQQKFIKLWKNIATRYADKKIIAGYDIFNEPAPSEAKKWWDLAAATLSAIRQVDPGHIIFIQAPLGSDTRFQRMNDTNVVYSFHNYKPFVVSYSGYAGAYDSKIPSNSYPGLVLNDVYMAGWAKGKNVVSKISEWTQLDSGEITVPAGVEFAALRLGAAGRIGEVWFDDFSITHNGVKFNMSNPSLEQASVVNAQLPASWRFSGSGDFSGTWDRTVNRPATSANGIASLKISGNSGGGSWSQVNQFYTEPLVKIKAGDKIRFQTWVYAPEMEHGEFGIRFDYYNGSREYYDKARLAKDLQPYLTWASTNNLPLYVGEFGALSTAPGASRYNLVRDTMSVMNAAGLSWSLWSYRDLGQPYFGLYLDQKLDKRLATELKKGLE</sequence>
<dbReference type="SUPFAM" id="SSF51445">
    <property type="entry name" value="(Trans)glycosidases"/>
    <property type="match status" value="1"/>
</dbReference>
<dbReference type="STRING" id="92487.SAMN02745130_02370"/>
<name>A0A1T4X0S8_9GAMM</name>
<evidence type="ECO:0000256" key="4">
    <source>
        <dbReference type="ARBA" id="ARBA00023277"/>
    </source>
</evidence>
<evidence type="ECO:0000256" key="2">
    <source>
        <dbReference type="ARBA" id="ARBA00022801"/>
    </source>
</evidence>
<evidence type="ECO:0000313" key="10">
    <source>
        <dbReference type="EMBL" id="SKA83200.1"/>
    </source>
</evidence>
<evidence type="ECO:0000256" key="7">
    <source>
        <dbReference type="RuleBase" id="RU361153"/>
    </source>
</evidence>
<feature type="domain" description="Glycoside hydrolase family 5" evidence="9">
    <location>
        <begin position="387"/>
        <end position="503"/>
    </location>
</feature>
<dbReference type="GO" id="GO:0030245">
    <property type="term" value="P:cellulose catabolic process"/>
    <property type="evidence" value="ECO:0007669"/>
    <property type="project" value="UniProtKB-KW"/>
</dbReference>
<reference evidence="10 11" key="1">
    <citation type="submission" date="2017-02" db="EMBL/GenBank/DDBJ databases">
        <authorList>
            <person name="Peterson S.W."/>
        </authorList>
    </citation>
    <scope>NUCLEOTIDE SEQUENCE [LARGE SCALE GENOMIC DNA]</scope>
    <source>
        <strain evidence="10 11">ATCC 49788</strain>
    </source>
</reference>
<evidence type="ECO:0000256" key="5">
    <source>
        <dbReference type="ARBA" id="ARBA00023295"/>
    </source>
</evidence>
<gene>
    <name evidence="10" type="ORF">SAMN02745130_02370</name>
</gene>
<dbReference type="InterPro" id="IPR050386">
    <property type="entry name" value="Glycosyl_hydrolase_5"/>
</dbReference>
<dbReference type="Proteomes" id="UP000190460">
    <property type="component" value="Unassembled WGS sequence"/>
</dbReference>
<evidence type="ECO:0000256" key="6">
    <source>
        <dbReference type="ARBA" id="ARBA00023326"/>
    </source>
</evidence>
<dbReference type="GO" id="GO:0008422">
    <property type="term" value="F:beta-glucosidase activity"/>
    <property type="evidence" value="ECO:0007669"/>
    <property type="project" value="TreeGrafter"/>
</dbReference>
<keyword evidence="2 7" id="KW-0378">Hydrolase</keyword>
<keyword evidence="8" id="KW-0732">Signal</keyword>
<dbReference type="PANTHER" id="PTHR31297">
    <property type="entry name" value="GLUCAN ENDO-1,6-BETA-GLUCOSIDASE B"/>
    <property type="match status" value="1"/>
</dbReference>
<dbReference type="EMBL" id="FUYB01000011">
    <property type="protein sequence ID" value="SKA83200.1"/>
    <property type="molecule type" value="Genomic_DNA"/>
</dbReference>
<dbReference type="GO" id="GO:0009986">
    <property type="term" value="C:cell surface"/>
    <property type="evidence" value="ECO:0007669"/>
    <property type="project" value="TreeGrafter"/>
</dbReference>
<dbReference type="Pfam" id="PF00150">
    <property type="entry name" value="Cellulase"/>
    <property type="match status" value="2"/>
</dbReference>
<dbReference type="InterPro" id="IPR001547">
    <property type="entry name" value="Glyco_hydro_5"/>
</dbReference>
<feature type="chain" id="PRO_5012052359" evidence="8">
    <location>
        <begin position="31"/>
        <end position="531"/>
    </location>
</feature>
<keyword evidence="11" id="KW-1185">Reference proteome</keyword>
<feature type="domain" description="Glycoside hydrolase family 5" evidence="9">
    <location>
        <begin position="47"/>
        <end position="253"/>
    </location>
</feature>
<keyword evidence="6" id="KW-0624">Polysaccharide degradation</keyword>
<accession>A0A1T4X0S8</accession>
<evidence type="ECO:0000256" key="8">
    <source>
        <dbReference type="SAM" id="SignalP"/>
    </source>
</evidence>
<evidence type="ECO:0000256" key="3">
    <source>
        <dbReference type="ARBA" id="ARBA00023001"/>
    </source>
</evidence>
<dbReference type="Gene3D" id="3.20.20.80">
    <property type="entry name" value="Glycosidases"/>
    <property type="match status" value="2"/>
</dbReference>
<protein>
    <submittedName>
        <fullName evidence="10">Aryl-phospho-beta-D-glucosidase BglC, GH1 family</fullName>
    </submittedName>
</protein>
<evidence type="ECO:0000259" key="9">
    <source>
        <dbReference type="Pfam" id="PF00150"/>
    </source>
</evidence>
<keyword evidence="4" id="KW-0119">Carbohydrate metabolism</keyword>
<keyword evidence="5 7" id="KW-0326">Glycosidase</keyword>
<keyword evidence="3" id="KW-0136">Cellulose degradation</keyword>
<dbReference type="PANTHER" id="PTHR31297:SF41">
    <property type="entry name" value="ENDOGLUCANASE, PUTATIVE (AFU_ORTHOLOGUE AFUA_5G01830)-RELATED"/>
    <property type="match status" value="1"/>
</dbReference>
<dbReference type="InterPro" id="IPR017853">
    <property type="entry name" value="GH"/>
</dbReference>
<feature type="signal peptide" evidence="8">
    <location>
        <begin position="1"/>
        <end position="30"/>
    </location>
</feature>
<proteinExistence type="inferred from homology"/>
<dbReference type="GO" id="GO:0005576">
    <property type="term" value="C:extracellular region"/>
    <property type="evidence" value="ECO:0007669"/>
    <property type="project" value="TreeGrafter"/>
</dbReference>
<organism evidence="10 11">
    <name type="scientific">Thiothrix eikelboomii</name>
    <dbReference type="NCBI Taxonomy" id="92487"/>
    <lineage>
        <taxon>Bacteria</taxon>
        <taxon>Pseudomonadati</taxon>
        <taxon>Pseudomonadota</taxon>
        <taxon>Gammaproteobacteria</taxon>
        <taxon>Thiotrichales</taxon>
        <taxon>Thiotrichaceae</taxon>
        <taxon>Thiothrix</taxon>
    </lineage>
</organism>
<dbReference type="AlphaFoldDB" id="A0A1T4X0S8"/>
<comment type="similarity">
    <text evidence="1 7">Belongs to the glycosyl hydrolase 5 (cellulase A) family.</text>
</comment>